<evidence type="ECO:0000256" key="8">
    <source>
        <dbReference type="ARBA" id="ARBA00023211"/>
    </source>
</evidence>
<dbReference type="NCBIfam" id="NF041488">
    <property type="entry name" value="caps_synth_Cps4B"/>
    <property type="match status" value="1"/>
</dbReference>
<evidence type="ECO:0000256" key="2">
    <source>
        <dbReference type="ARBA" id="ARBA00005132"/>
    </source>
</evidence>
<reference evidence="12 13" key="1">
    <citation type="journal article" date="2021" name="Int. J. Syst. Evol. Microbiol.">
        <title>Streptococcus vicugnae sp. nov., isolated from faeces of alpacas (Vicugna pacos) and cattle (Bos taurus), Streptococcus zalophi sp. nov., and Streptococcus pacificus sp. nov., isolated from respiratory tract of California sea lions (Zalophus californianus).</title>
        <authorList>
            <person name="Volokhov D.V."/>
            <person name="Zagorodnyaya T.A."/>
            <person name="Shen Z."/>
            <person name="Blom J."/>
            <person name="Furtak V.A."/>
            <person name="Eisenberg T."/>
            <person name="Fan P."/>
            <person name="Jeong K.C."/>
            <person name="Gao Y."/>
            <person name="Zhang S."/>
            <person name="Amselle M."/>
        </authorList>
    </citation>
    <scope>NUCLEOTIDE SEQUENCE [LARGE SCALE GENOMIC DNA]</scope>
    <source>
        <strain evidence="13">CSL7508-lung</strain>
    </source>
</reference>
<organism evidence="12 13">
    <name type="scientific">Streptococcus zalophi</name>
    <dbReference type="NCBI Taxonomy" id="640031"/>
    <lineage>
        <taxon>Bacteria</taxon>
        <taxon>Bacillati</taxon>
        <taxon>Bacillota</taxon>
        <taxon>Bacilli</taxon>
        <taxon>Lactobacillales</taxon>
        <taxon>Streptococcaceae</taxon>
        <taxon>Streptococcus</taxon>
    </lineage>
</organism>
<keyword evidence="8" id="KW-0464">Manganese</keyword>
<dbReference type="PANTHER" id="PTHR39181">
    <property type="entry name" value="TYROSINE-PROTEIN PHOSPHATASE YWQE"/>
    <property type="match status" value="1"/>
</dbReference>
<comment type="caution">
    <text evidence="12">The sequence shown here is derived from an EMBL/GenBank/DDBJ whole genome shotgun (WGS) entry which is preliminary data.</text>
</comment>
<dbReference type="PIRSF" id="PIRSF016557">
    <property type="entry name" value="Caps_synth_CpsB"/>
    <property type="match status" value="1"/>
</dbReference>
<sequence length="243" mass="28080">MIDVHSHIIFDVDDGPPTLEDSISLLKMAYAQGVRKVVSTSHRRKGMFETPEEKISKNFQIVKEKMKEIHPDLELYYGGELYYSADVQKGLENKTMPTMNNSRFALIEFSSGTPWKDIHSALSNVLMLGITPLVAHIERYNALEFDEKRVLEIINMGCYTQINSSNVLKPKLFADKYKIYKKRAKFFLEKDLVHCVASDMHNTDVRPPYMKQAYAHIKKEFGKEKAEELFNKNPGTLLENHYI</sequence>
<evidence type="ECO:0000256" key="7">
    <source>
        <dbReference type="ARBA" id="ARBA00023169"/>
    </source>
</evidence>
<name>A0A934P9C2_9STRE</name>
<dbReference type="PANTHER" id="PTHR39181:SF1">
    <property type="entry name" value="TYROSINE-PROTEIN PHOSPHATASE YWQE"/>
    <property type="match status" value="1"/>
</dbReference>
<keyword evidence="6 11" id="KW-0904">Protein phosphatase</keyword>
<comment type="catalytic activity">
    <reaction evidence="10 11">
        <text>O-phospho-L-tyrosyl-[protein] + H2O = L-tyrosyl-[protein] + phosphate</text>
        <dbReference type="Rhea" id="RHEA:10684"/>
        <dbReference type="Rhea" id="RHEA-COMP:10136"/>
        <dbReference type="Rhea" id="RHEA-COMP:20101"/>
        <dbReference type="ChEBI" id="CHEBI:15377"/>
        <dbReference type="ChEBI" id="CHEBI:43474"/>
        <dbReference type="ChEBI" id="CHEBI:46858"/>
        <dbReference type="ChEBI" id="CHEBI:61978"/>
        <dbReference type="EC" id="3.1.3.48"/>
    </reaction>
</comment>
<dbReference type="AlphaFoldDB" id="A0A934P9C2"/>
<gene>
    <name evidence="12" type="ORF">JHK64_01600</name>
</gene>
<dbReference type="GO" id="GO:0030145">
    <property type="term" value="F:manganese ion binding"/>
    <property type="evidence" value="ECO:0007669"/>
    <property type="project" value="UniProtKB-UniRule"/>
</dbReference>
<comment type="pathway">
    <text evidence="2">Capsule biogenesis; capsule polysaccharide biosynthesis.</text>
</comment>
<evidence type="ECO:0000256" key="6">
    <source>
        <dbReference type="ARBA" id="ARBA00022912"/>
    </source>
</evidence>
<accession>A0A934P9C2</accession>
<evidence type="ECO:0000256" key="4">
    <source>
        <dbReference type="ARBA" id="ARBA00022801"/>
    </source>
</evidence>
<dbReference type="RefSeq" id="WP_199567256.1">
    <property type="nucleotide sequence ID" value="NZ_JAENBP010000002.1"/>
</dbReference>
<dbReference type="InterPro" id="IPR032466">
    <property type="entry name" value="Metal_Hydrolase"/>
</dbReference>
<proteinExistence type="inferred from homology"/>
<keyword evidence="5" id="KW-0972">Capsule biogenesis/degradation</keyword>
<evidence type="ECO:0000313" key="12">
    <source>
        <dbReference type="EMBL" id="MBJ8349325.1"/>
    </source>
</evidence>
<keyword evidence="7" id="KW-0270">Exopolysaccharide synthesis</keyword>
<dbReference type="GO" id="GO:0004725">
    <property type="term" value="F:protein tyrosine phosphatase activity"/>
    <property type="evidence" value="ECO:0007669"/>
    <property type="project" value="UniProtKB-UniRule"/>
</dbReference>
<dbReference type="Proteomes" id="UP000644875">
    <property type="component" value="Unassembled WGS sequence"/>
</dbReference>
<dbReference type="Gene3D" id="3.20.20.140">
    <property type="entry name" value="Metal-dependent hydrolases"/>
    <property type="match status" value="1"/>
</dbReference>
<dbReference type="SUPFAM" id="SSF51556">
    <property type="entry name" value="Metallo-dependent hydrolases"/>
    <property type="match status" value="1"/>
</dbReference>
<evidence type="ECO:0000256" key="9">
    <source>
        <dbReference type="ARBA" id="ARBA00025635"/>
    </source>
</evidence>
<comment type="function">
    <text evidence="9">Dephosphorylates CpsD. Involved in the regulation of capsular polysaccharide biosynthesis.</text>
</comment>
<evidence type="ECO:0000256" key="11">
    <source>
        <dbReference type="PIRNR" id="PIRNR016557"/>
    </source>
</evidence>
<dbReference type="Pfam" id="PF19567">
    <property type="entry name" value="CpsB_CapC"/>
    <property type="match status" value="1"/>
</dbReference>
<dbReference type="InterPro" id="IPR048208">
    <property type="entry name" value="Caps_polysacc_synth_CpsB"/>
</dbReference>
<dbReference type="EMBL" id="JAENBP010000002">
    <property type="protein sequence ID" value="MBJ8349325.1"/>
    <property type="molecule type" value="Genomic_DNA"/>
</dbReference>
<dbReference type="EC" id="3.1.3.48" evidence="11"/>
<comment type="cofactor">
    <cofactor evidence="1">
        <name>Mn(2+)</name>
        <dbReference type="ChEBI" id="CHEBI:29035"/>
    </cofactor>
</comment>
<evidence type="ECO:0000313" key="13">
    <source>
        <dbReference type="Proteomes" id="UP000644875"/>
    </source>
</evidence>
<evidence type="ECO:0000256" key="5">
    <source>
        <dbReference type="ARBA" id="ARBA00022903"/>
    </source>
</evidence>
<protein>
    <recommendedName>
        <fullName evidence="11">Tyrosine-protein phosphatase</fullName>
        <ecNumber evidence="11">3.1.3.48</ecNumber>
    </recommendedName>
</protein>
<keyword evidence="13" id="KW-1185">Reference proteome</keyword>
<evidence type="ECO:0000256" key="3">
    <source>
        <dbReference type="ARBA" id="ARBA00005750"/>
    </source>
</evidence>
<dbReference type="GO" id="GO:0000271">
    <property type="term" value="P:polysaccharide biosynthetic process"/>
    <property type="evidence" value="ECO:0007669"/>
    <property type="project" value="UniProtKB-KW"/>
</dbReference>
<keyword evidence="4 11" id="KW-0378">Hydrolase</keyword>
<dbReference type="InterPro" id="IPR016667">
    <property type="entry name" value="Caps_polysacc_synth_CpsB/CapC"/>
</dbReference>
<comment type="similarity">
    <text evidence="3 11">Belongs to the metallo-dependent hydrolases superfamily. CpsB/CapC family.</text>
</comment>
<evidence type="ECO:0000256" key="10">
    <source>
        <dbReference type="ARBA" id="ARBA00051722"/>
    </source>
</evidence>
<evidence type="ECO:0000256" key="1">
    <source>
        <dbReference type="ARBA" id="ARBA00001936"/>
    </source>
</evidence>